<dbReference type="InterPro" id="IPR003029">
    <property type="entry name" value="S1_domain"/>
</dbReference>
<dbReference type="PROSITE" id="PS50126">
    <property type="entry name" value="S1"/>
    <property type="match status" value="3"/>
</dbReference>
<evidence type="ECO:0000313" key="4">
    <source>
        <dbReference type="Proteomes" id="UP000016023"/>
    </source>
</evidence>
<dbReference type="SUPFAM" id="SSF55874">
    <property type="entry name" value="ATPase domain of HSP90 chaperone/DNA topoisomerase II/histidine kinase"/>
    <property type="match status" value="1"/>
</dbReference>
<sequence>MTTYNNPIVGDIIRVRITSIKQEFGAFARMPNGVDGLIRLHDIAWSNQSVILSKLSVGDYLDVKIIRELPDGKLNLSRKDLLPNPRTVEKGTIYKVTIKSVESFGLIVNLGDSTALVHISELPKIEYTEGEEITCVVIDNNYDAEKHRNKISMSVLALHDYYARTHNENERIKGLFKGIIQNENSISAVVEADGLVRVVVPSKRFVEPYKTRLVNNEIAIDEELEFVYLKYNEKSRAVVFDMRPIEAEEKKAKVDWLRSQLNKGDIVDAIVKSVNNKMAVVDIGNTGILSNIDRDELSPNKVVRASDEVFPGEHIRVAYMGEDNGELLFSRKFFVEDKYDENLYELSLTDLLTTMGLTTNQFVGKVIEINSKYFITDLMSTGETNEENNGKLLLDPINGNCLIVVVDNRLRNFFVPGNYYEVEIDMPSKEYRLEQGSPYMFCVLSNKIKEVENPYKESVSLSFKQHTSPNTNTSVANLLEEVGQNLYTSKKRMFFELLQNADDAAPENGVKVKLQLSDNYFVLTHDGFAFNKHDFESITSAAKSTKSANKKKTGYKGIGFKSVFTNSESVLIKSAGYNFSFDKSLPVYNDFKAFYFHVNDIEEDVEKQKEFLHKYAKYQREFNGVKDIPWQLLPIWYESLRIDPSGSIFNQKENVAIALKMDEETLSEYNDAIKEVFSEPRFMLFLRKTNRVQLIDQDKCLTIQKNIDRKNNTVSLVNSFNEDHLSEDFCIFSSDNIFVNDDEFRKAGIQIRRKERINNRGENENYFIKLDQDGNELTEVAGIPDRIASATETSISFAIRLDEEGHVMPIGKDELSLYAYLPMNEHRFKFPFYLNADFIPKSDREGIQSDNPWNYFLFYSIGKEIVSMVANYASELNTNYLNLLPTKELSYSSQDTAALVDSFNRGYKDALTSIPFILNDISEIVGPNNIIFDASGLSAAIGASSFYRLIGTTKHLPHESIDSSSLSKDIFGIEKITTEAIISILENNLDILKKWVIESSDELGTSFYEWLAKEEKAQALIPLVPTFMFGEEWKTISEINVEDKLLISTEKISTIKPILSKLGFKCSNHSIEDHPLSLFIDSQDEKSIFEKIKEESLDLLTYNERLQLFVNVSKFENIGAGTLKKWEIFKNQNGSYCPLSSMFAYNSNCPVWLFDHMLKQEESNDFITKYLVASTDIYSSIIEPCIDDLIDITDISEIHKTFLSYWRPGFTTSLFSKSNIPTASLLHIVEQSDLNSQAAYASSLKAMPLLSTSEYNKESFEYRWMRMALSNDTAISHARSIVTIDGKSLSEYNLKDDFSIRIGANIYTFSLSQILPSYSSSSILSNVSSKFSSIDGYEKIFAQREVNPTDVRNQLYKELSASTQLITAEQFCFLVVYRRCYGYNYFDITLKSCIRANNQDLFIKILEKGMSLDIADMLSPVIANGGVQYPFTRLIGTYFDSNEFTLPIEQVPPFIGSWANTPEKKQFLIQLGLHDNESKEIQRRKSFKEDKLENVWNLNDTNIIRSFFNWVANSFQLPIESENQVSILTNLYKTLRLTGSYNEEDFSEAAEWSNQLYLDWKQNSKISIYIIEGELPYRGIYNNIYLFKGYTGEYMYFPNSRYIYITANREPASSLADVYSNSTLRCPFTKEDWNKIFLVSADIVQEKDERIAELERLLEEARRDNSSNNYDDPEVEGHGKYTEKDNTDQETRKQINLEARFAAKDYLDCLDDYDCSEWNPEDSSQIVEGVIKYKGKPITVAITSSRGRKLYLHPWIFTEIMEDPDNLLLNYGFDKCIHSLRFKDIFMDNPDVNLIFDTDVISPKLIADLSNQFRGSKHTCFVIENPKYSQSDAIQSFGLNEKKEDGYVDLGFSDDDIFNF</sequence>
<dbReference type="InterPro" id="IPR036890">
    <property type="entry name" value="HATPase_C_sf"/>
</dbReference>
<dbReference type="SMART" id="SM00316">
    <property type="entry name" value="S1"/>
    <property type="match status" value="4"/>
</dbReference>
<keyword evidence="4" id="KW-1185">Reference proteome</keyword>
<dbReference type="eggNOG" id="COG0539">
    <property type="taxonomic scope" value="Bacteria"/>
</dbReference>
<gene>
    <name evidence="3" type="ORF">HMPREF9140_01234</name>
</gene>
<feature type="compositionally biased region" description="Basic and acidic residues" evidence="1">
    <location>
        <begin position="1675"/>
        <end position="1689"/>
    </location>
</feature>
<dbReference type="SUPFAM" id="SSF50249">
    <property type="entry name" value="Nucleic acid-binding proteins"/>
    <property type="match status" value="3"/>
</dbReference>
<evidence type="ECO:0000256" key="1">
    <source>
        <dbReference type="SAM" id="MobiDB-lite"/>
    </source>
</evidence>
<name>H1Q2U6_9BACT</name>
<dbReference type="NCBIfam" id="NF047352">
    <property type="entry name" value="P_loop_sacsin"/>
    <property type="match status" value="1"/>
</dbReference>
<protein>
    <recommendedName>
        <fullName evidence="2">S1 motif domain-containing protein</fullName>
    </recommendedName>
</protein>
<dbReference type="PANTHER" id="PTHR32387:SF0">
    <property type="entry name" value="PROTEIN NO VEIN"/>
    <property type="match status" value="1"/>
</dbReference>
<dbReference type="Proteomes" id="UP000016023">
    <property type="component" value="Unassembled WGS sequence"/>
</dbReference>
<accession>H1Q2U6</accession>
<feature type="domain" description="S1 motif" evidence="2">
    <location>
        <begin position="264"/>
        <end position="332"/>
    </location>
</feature>
<dbReference type="PANTHER" id="PTHR32387">
    <property type="entry name" value="WU:FJ29H11"/>
    <property type="match status" value="1"/>
</dbReference>
<dbReference type="EMBL" id="AGWK01000036">
    <property type="protein sequence ID" value="EHO69544.1"/>
    <property type="molecule type" value="Genomic_DNA"/>
</dbReference>
<feature type="domain" description="S1 motif" evidence="2">
    <location>
        <begin position="10"/>
        <end position="79"/>
    </location>
</feature>
<reference evidence="3 4" key="1">
    <citation type="submission" date="2011-12" db="EMBL/GenBank/DDBJ databases">
        <title>The Genome Sequence of Prevotella micans F0438.</title>
        <authorList>
            <consortium name="The Broad Institute Genome Sequencing Platform"/>
            <person name="Earl A."/>
            <person name="Ward D."/>
            <person name="Feldgarden M."/>
            <person name="Gevers D."/>
            <person name="Izard J."/>
            <person name="Baranova O.V."/>
            <person name="Blanton J.M."/>
            <person name="Wade W.G."/>
            <person name="Dewhirst F.E."/>
            <person name="Young S.K."/>
            <person name="Zeng Q."/>
            <person name="Gargeya S."/>
            <person name="Fitzgerald M."/>
            <person name="Haas B."/>
            <person name="Abouelleil A."/>
            <person name="Alvarado L."/>
            <person name="Arachchi H.M."/>
            <person name="Berlin A."/>
            <person name="Chapman S.B."/>
            <person name="Gearin G."/>
            <person name="Goldberg J."/>
            <person name="Griggs A."/>
            <person name="Gujja S."/>
            <person name="Hansen M."/>
            <person name="Heiman D."/>
            <person name="Howarth C."/>
            <person name="Larimer J."/>
            <person name="Lui A."/>
            <person name="MacDonald P.J.P."/>
            <person name="McCowen C."/>
            <person name="Montmayeur A."/>
            <person name="Murphy C."/>
            <person name="Neiman D."/>
            <person name="Pearson M."/>
            <person name="Priest M."/>
            <person name="Roberts A."/>
            <person name="Saif S."/>
            <person name="Shea T."/>
            <person name="Sisk P."/>
            <person name="Stolte C."/>
            <person name="Sykes S."/>
            <person name="Wortman J."/>
            <person name="Nusbaum C."/>
            <person name="Birren B."/>
        </authorList>
    </citation>
    <scope>NUCLEOTIDE SEQUENCE [LARGE SCALE GENOMIC DNA]</scope>
    <source>
        <strain evidence="3 4">F0438</strain>
    </source>
</reference>
<dbReference type="Pfam" id="PF00575">
    <property type="entry name" value="S1"/>
    <property type="match status" value="2"/>
</dbReference>
<organism evidence="3 4">
    <name type="scientific">Prevotella micans F0438</name>
    <dbReference type="NCBI Taxonomy" id="883158"/>
    <lineage>
        <taxon>Bacteria</taxon>
        <taxon>Pseudomonadati</taxon>
        <taxon>Bacteroidota</taxon>
        <taxon>Bacteroidia</taxon>
        <taxon>Bacteroidales</taxon>
        <taxon>Prevotellaceae</taxon>
        <taxon>Prevotella</taxon>
    </lineage>
</organism>
<proteinExistence type="predicted"/>
<comment type="caution">
    <text evidence="3">The sequence shown here is derived from an EMBL/GenBank/DDBJ whole genome shotgun (WGS) entry which is preliminary data.</text>
</comment>
<dbReference type="InterPro" id="IPR052957">
    <property type="entry name" value="Auxin_embryo_med"/>
</dbReference>
<dbReference type="HOGENOM" id="CLU_236779_0_0_10"/>
<dbReference type="InterPro" id="IPR012340">
    <property type="entry name" value="NA-bd_OB-fold"/>
</dbReference>
<dbReference type="eggNOG" id="COG4249">
    <property type="taxonomic scope" value="Bacteria"/>
</dbReference>
<dbReference type="RefSeq" id="WP_006952568.1">
    <property type="nucleotide sequence ID" value="NZ_JH594522.1"/>
</dbReference>
<dbReference type="PATRIC" id="fig|883158.3.peg.1239"/>
<dbReference type="Gene3D" id="3.30.565.10">
    <property type="entry name" value="Histidine kinase-like ATPase, C-terminal domain"/>
    <property type="match status" value="1"/>
</dbReference>
<feature type="region of interest" description="Disordered" evidence="1">
    <location>
        <begin position="1662"/>
        <end position="1689"/>
    </location>
</feature>
<dbReference type="Gene3D" id="2.40.50.140">
    <property type="entry name" value="Nucleic acid-binding proteins"/>
    <property type="match status" value="3"/>
</dbReference>
<evidence type="ECO:0000259" key="2">
    <source>
        <dbReference type="PROSITE" id="PS50126"/>
    </source>
</evidence>
<dbReference type="STRING" id="883158.HMPREF9140_01234"/>
<dbReference type="GO" id="GO:0003676">
    <property type="term" value="F:nucleic acid binding"/>
    <property type="evidence" value="ECO:0007669"/>
    <property type="project" value="InterPro"/>
</dbReference>
<evidence type="ECO:0000313" key="3">
    <source>
        <dbReference type="EMBL" id="EHO69544.1"/>
    </source>
</evidence>
<feature type="domain" description="S1 motif" evidence="2">
    <location>
        <begin position="91"/>
        <end position="156"/>
    </location>
</feature>